<evidence type="ECO:0000256" key="1">
    <source>
        <dbReference type="ARBA" id="ARBA00023125"/>
    </source>
</evidence>
<dbReference type="SMART" id="SM00530">
    <property type="entry name" value="HTH_XRE"/>
    <property type="match status" value="1"/>
</dbReference>
<dbReference type="PANTHER" id="PTHR36924:SF1">
    <property type="entry name" value="ANTITOXIN HIGA-1"/>
    <property type="match status" value="1"/>
</dbReference>
<evidence type="ECO:0000259" key="3">
    <source>
        <dbReference type="PROSITE" id="PS50943"/>
    </source>
</evidence>
<gene>
    <name evidence="4" type="primary">higA</name>
    <name evidence="4" type="ORF">EHO51_08275</name>
    <name evidence="5" type="ORF">F7D13_15655</name>
</gene>
<protein>
    <submittedName>
        <fullName evidence="4">Addiction module antidote protein, HigA family</fullName>
    </submittedName>
    <submittedName>
        <fullName evidence="5">HigA family addiction module antidote protein</fullName>
    </submittedName>
</protein>
<dbReference type="Proteomes" id="UP000424673">
    <property type="component" value="Chromosome"/>
</dbReference>
<dbReference type="InterPro" id="IPR001387">
    <property type="entry name" value="Cro/C1-type_HTH"/>
</dbReference>
<dbReference type="SUPFAM" id="SSF47413">
    <property type="entry name" value="lambda repressor-like DNA-binding domains"/>
    <property type="match status" value="1"/>
</dbReference>
<feature type="region of interest" description="Disordered" evidence="2">
    <location>
        <begin position="23"/>
        <end position="50"/>
    </location>
</feature>
<dbReference type="GO" id="GO:0003677">
    <property type="term" value="F:DNA binding"/>
    <property type="evidence" value="ECO:0007669"/>
    <property type="project" value="UniProtKB-KW"/>
</dbReference>
<organism evidence="4 6">
    <name type="scientific">Methylocystis rosea</name>
    <dbReference type="NCBI Taxonomy" id="173366"/>
    <lineage>
        <taxon>Bacteria</taxon>
        <taxon>Pseudomonadati</taxon>
        <taxon>Pseudomonadota</taxon>
        <taxon>Alphaproteobacteria</taxon>
        <taxon>Hyphomicrobiales</taxon>
        <taxon>Methylocystaceae</taxon>
        <taxon>Methylocystis</taxon>
    </lineage>
</organism>
<evidence type="ECO:0000313" key="4">
    <source>
        <dbReference type="EMBL" id="AZG76719.1"/>
    </source>
</evidence>
<dbReference type="CDD" id="cd00093">
    <property type="entry name" value="HTH_XRE"/>
    <property type="match status" value="1"/>
</dbReference>
<dbReference type="Pfam" id="PF13443">
    <property type="entry name" value="HTH_26"/>
    <property type="match status" value="1"/>
</dbReference>
<dbReference type="EMBL" id="CP044328">
    <property type="protein sequence ID" value="QGM95352.1"/>
    <property type="molecule type" value="Genomic_DNA"/>
</dbReference>
<reference evidence="5 7" key="3">
    <citation type="journal article" date="2021" name="AMB Express">
        <title>Isolation and characterisation of Methylocystis spp. for poly-3-hydroxybutyrate production using waste methane feedstocks.</title>
        <authorList>
            <person name="Rumah B.L."/>
            <person name="Stead C.E."/>
            <person name="Claxton Stevens B.H."/>
            <person name="Minton N.P."/>
            <person name="Grosse-Honebrink A."/>
            <person name="Zhang Y."/>
        </authorList>
    </citation>
    <scope>NUCLEOTIDE SEQUENCE [LARGE SCALE GENOMIC DNA]</scope>
    <source>
        <strain evidence="5 7">BRCS1</strain>
    </source>
</reference>
<dbReference type="NCBIfam" id="TIGR02607">
    <property type="entry name" value="antidote_HigA"/>
    <property type="match status" value="1"/>
</dbReference>
<dbReference type="PANTHER" id="PTHR36924">
    <property type="entry name" value="ANTITOXIN HIGA-1"/>
    <property type="match status" value="1"/>
</dbReference>
<evidence type="ECO:0000313" key="7">
    <source>
        <dbReference type="Proteomes" id="UP000424673"/>
    </source>
</evidence>
<keyword evidence="1" id="KW-0238">DNA-binding</keyword>
<dbReference type="Gene3D" id="1.10.260.40">
    <property type="entry name" value="lambda repressor-like DNA-binding domains"/>
    <property type="match status" value="1"/>
</dbReference>
<dbReference type="EMBL" id="CP034086">
    <property type="protein sequence ID" value="AZG76719.1"/>
    <property type="molecule type" value="Genomic_DNA"/>
</dbReference>
<evidence type="ECO:0000313" key="6">
    <source>
        <dbReference type="Proteomes" id="UP000273982"/>
    </source>
</evidence>
<evidence type="ECO:0000256" key="2">
    <source>
        <dbReference type="SAM" id="MobiDB-lite"/>
    </source>
</evidence>
<dbReference type="Proteomes" id="UP000273982">
    <property type="component" value="Chromosome"/>
</dbReference>
<dbReference type="AlphaFoldDB" id="A0A3G8M411"/>
<proteinExistence type="predicted"/>
<evidence type="ECO:0000313" key="5">
    <source>
        <dbReference type="EMBL" id="QGM95352.1"/>
    </source>
</evidence>
<name>A0A3G8M411_9HYPH</name>
<dbReference type="PROSITE" id="PS50943">
    <property type="entry name" value="HTH_CROC1"/>
    <property type="match status" value="1"/>
</dbReference>
<keyword evidence="7" id="KW-1185">Reference proteome</keyword>
<dbReference type="InterPro" id="IPR010982">
    <property type="entry name" value="Lambda_DNA-bd_dom_sf"/>
</dbReference>
<dbReference type="KEGG" id="mros:EHO51_08275"/>
<reference evidence="7" key="2">
    <citation type="submission" date="2019-09" db="EMBL/GenBank/DDBJ databases">
        <title>Isolation and complete genome sequencing of Methylocystis species.</title>
        <authorList>
            <person name="Rumah B.L."/>
            <person name="Stead C.E."/>
            <person name="Stevens B.C."/>
            <person name="Minton N.P."/>
            <person name="Grosse-Honebrink A."/>
            <person name="Zhang Y."/>
        </authorList>
    </citation>
    <scope>NUCLEOTIDE SEQUENCE [LARGE SCALE GENOMIC DNA]</scope>
    <source>
        <strain evidence="7">BRCS1</strain>
    </source>
</reference>
<accession>A0A3G8M411</accession>
<dbReference type="InterPro" id="IPR013430">
    <property type="entry name" value="Toxin_antidote_HigA"/>
</dbReference>
<feature type="domain" description="HTH cro/C1-type" evidence="3">
    <location>
        <begin position="58"/>
        <end position="113"/>
    </location>
</feature>
<reference evidence="4 6" key="1">
    <citation type="submission" date="2018-11" db="EMBL/GenBank/DDBJ databases">
        <title>Genome squencing of methanotrophic bacteria isolated from alkaline groundwater in Korea.</title>
        <authorList>
            <person name="Nguyen L.N."/>
        </authorList>
    </citation>
    <scope>NUCLEOTIDE SEQUENCE [LARGE SCALE GENOMIC DNA]</scope>
    <source>
        <strain evidence="4 6">GW6</strain>
    </source>
</reference>
<sequence length="144" mass="16241">MGRYHEELTRRFLIGVRQEAPANARRQTHLRRESVRARPSKSKLASMENGMSHPGEILARHLQDLGLTASDLARDIDVPVNRVTAIINGQRGVTADTALRLGHWFGVQPEDWLELQTQYELSLARRAAGARIKSLPSLADRQRD</sequence>